<dbReference type="Proteomes" id="UP000076612">
    <property type="component" value="Unassembled WGS sequence"/>
</dbReference>
<dbReference type="AlphaFoldDB" id="A0AB34XMH3"/>
<organism evidence="1 2">
    <name type="scientific">Brevibacterium casei</name>
    <dbReference type="NCBI Taxonomy" id="33889"/>
    <lineage>
        <taxon>Bacteria</taxon>
        <taxon>Bacillati</taxon>
        <taxon>Actinomycetota</taxon>
        <taxon>Actinomycetes</taxon>
        <taxon>Micrococcales</taxon>
        <taxon>Brevibacteriaceae</taxon>
        <taxon>Brevibacterium</taxon>
    </lineage>
</organism>
<dbReference type="EMBL" id="LQQR01000047">
    <property type="protein sequence ID" value="KZE12330.1"/>
    <property type="molecule type" value="Genomic_DNA"/>
</dbReference>
<accession>A0AB34XMH3</accession>
<reference evidence="2" key="1">
    <citation type="submission" date="2016-01" db="EMBL/GenBank/DDBJ databases">
        <title>Draft genome of Chromobacterium sp. F49.</title>
        <authorList>
            <person name="Hong K.W."/>
        </authorList>
    </citation>
    <scope>NUCLEOTIDE SEQUENCE [LARGE SCALE GENOMIC DNA]</scope>
    <source>
        <strain evidence="2">M40</strain>
    </source>
</reference>
<evidence type="ECO:0000313" key="2">
    <source>
        <dbReference type="Proteomes" id="UP000076612"/>
    </source>
</evidence>
<gene>
    <name evidence="1" type="ORF">AVW13_16155</name>
</gene>
<proteinExistence type="predicted"/>
<comment type="caution">
    <text evidence="1">The sequence shown here is derived from an EMBL/GenBank/DDBJ whole genome shotgun (WGS) entry which is preliminary data.</text>
</comment>
<sequence>MWSDCDMREKMTVTFETLLNGYIDAHLRFETARRTQSAEATFLPLFEALNWAVVMDDHIVHHWKPGGELLKYRWRDLLEVEERATIRGIRFARNRVHHQWADALQLNTGGFQFPIVFPMVTHEWSWVSADVIPLSKKDDQNRGIDEYRSELQGRLARRSLAVLEQVYRKMASEYLK</sequence>
<evidence type="ECO:0000313" key="1">
    <source>
        <dbReference type="EMBL" id="KZE12330.1"/>
    </source>
</evidence>
<name>A0AB34XMH3_9MICO</name>
<protein>
    <submittedName>
        <fullName evidence="1">Uncharacterized protein</fullName>
    </submittedName>
</protein>